<reference evidence="1" key="1">
    <citation type="journal article" date="2014" name="Int. J. Syst. Evol. Microbiol.">
        <title>Complete genome sequence of Corynebacterium casei LMG S-19264T (=DSM 44701T), isolated from a smear-ripened cheese.</title>
        <authorList>
            <consortium name="US DOE Joint Genome Institute (JGI-PGF)"/>
            <person name="Walter F."/>
            <person name="Albersmeier A."/>
            <person name="Kalinowski J."/>
            <person name="Ruckert C."/>
        </authorList>
    </citation>
    <scope>NUCLEOTIDE SEQUENCE</scope>
    <source>
        <strain evidence="1">KCTC 42097</strain>
    </source>
</reference>
<reference evidence="1" key="2">
    <citation type="submission" date="2020-09" db="EMBL/GenBank/DDBJ databases">
        <authorList>
            <person name="Sun Q."/>
            <person name="Kim S."/>
        </authorList>
    </citation>
    <scope>NUCLEOTIDE SEQUENCE</scope>
    <source>
        <strain evidence="1">KCTC 42097</strain>
    </source>
</reference>
<protein>
    <submittedName>
        <fullName evidence="1">Uncharacterized protein</fullName>
    </submittedName>
</protein>
<name>A0A8J3DHD3_9HYPH</name>
<dbReference type="Proteomes" id="UP000641137">
    <property type="component" value="Unassembled WGS sequence"/>
</dbReference>
<accession>A0A8J3DHD3</accession>
<evidence type="ECO:0000313" key="2">
    <source>
        <dbReference type="Proteomes" id="UP000641137"/>
    </source>
</evidence>
<gene>
    <name evidence="1" type="ORF">GCM10010136_12240</name>
</gene>
<keyword evidence="2" id="KW-1185">Reference proteome</keyword>
<dbReference type="EMBL" id="BMZO01000003">
    <property type="protein sequence ID" value="GHC67817.1"/>
    <property type="molecule type" value="Genomic_DNA"/>
</dbReference>
<comment type="caution">
    <text evidence="1">The sequence shown here is derived from an EMBL/GenBank/DDBJ whole genome shotgun (WGS) entry which is preliminary data.</text>
</comment>
<organism evidence="1 2">
    <name type="scientific">Limoniibacter endophyticus</name>
    <dbReference type="NCBI Taxonomy" id="1565040"/>
    <lineage>
        <taxon>Bacteria</taxon>
        <taxon>Pseudomonadati</taxon>
        <taxon>Pseudomonadota</taxon>
        <taxon>Alphaproteobacteria</taxon>
        <taxon>Hyphomicrobiales</taxon>
        <taxon>Bartonellaceae</taxon>
        <taxon>Limoniibacter</taxon>
    </lineage>
</organism>
<sequence length="109" mass="12259">MLLQEWRECLWQEFTDGGGVRKQGDLGLQSLGEIAKLAAHLLHLLQHDPRMMHDSFARRCRRNSASSPFQKRHADDFLHAAQACAGGWKRQVGSFGSVRDAASFDDGHE</sequence>
<dbReference type="AlphaFoldDB" id="A0A8J3DHD3"/>
<evidence type="ECO:0000313" key="1">
    <source>
        <dbReference type="EMBL" id="GHC67817.1"/>
    </source>
</evidence>
<proteinExistence type="predicted"/>